<proteinExistence type="predicted"/>
<dbReference type="Pfam" id="PF11553">
    <property type="entry name" value="DUF3231"/>
    <property type="match status" value="2"/>
</dbReference>
<dbReference type="InterPro" id="IPR012347">
    <property type="entry name" value="Ferritin-like"/>
</dbReference>
<dbReference type="Gene3D" id="1.20.1260.10">
    <property type="match status" value="2"/>
</dbReference>
<dbReference type="STRING" id="341036.SAMN05660649_00606"/>
<evidence type="ECO:0000313" key="1">
    <source>
        <dbReference type="EMBL" id="SFG08265.1"/>
    </source>
</evidence>
<organism evidence="1 2">
    <name type="scientific">Desulfotruncus arcticus DSM 17038</name>
    <dbReference type="NCBI Taxonomy" id="1121424"/>
    <lineage>
        <taxon>Bacteria</taxon>
        <taxon>Bacillati</taxon>
        <taxon>Bacillota</taxon>
        <taxon>Clostridia</taxon>
        <taxon>Eubacteriales</taxon>
        <taxon>Desulfallaceae</taxon>
        <taxon>Desulfotruncus</taxon>
    </lineage>
</organism>
<sequence>MTTNTELKETIGTSGEIVNDTRLNASEIGVLWNTCMESSMYSCMFKHFLSNVQDKDIRLLLESAVDVTNKMVSWIIEAFNKEGLSIPIGYTTEDINTNAPRLYSDPFYLYFLNHKTKAGIATQGSALTTSVRPDVREFYTRCCSSIIELYQKTVDLLLSKGLYIRPPYITTPKTTDFVKKKNFLAGYLVHEKRPLLAVEISSLFHGIMMISLGKDVLIGFRQVAESKKVRHYMDKGIDLANRFLNMYIPILSQEDIPVPMSWDTPVTDSTVSPFSDKLMMAKSLYMSAVVIANCGTAISTILRHDLLPGYTRTMVDTADHAEDGVKIMIENGWLEEPPRVIDREDLINSKH</sequence>
<name>A0A1I2NWH1_9FIRM</name>
<dbReference type="AlphaFoldDB" id="A0A1I2NWH1"/>
<gene>
    <name evidence="1" type="ORF">SAMN05660649_00606</name>
</gene>
<evidence type="ECO:0008006" key="3">
    <source>
        <dbReference type="Google" id="ProtNLM"/>
    </source>
</evidence>
<dbReference type="InterPro" id="IPR021617">
    <property type="entry name" value="DUF3231"/>
</dbReference>
<keyword evidence="2" id="KW-1185">Reference proteome</keyword>
<dbReference type="Proteomes" id="UP000199337">
    <property type="component" value="Unassembled WGS sequence"/>
</dbReference>
<reference evidence="2" key="1">
    <citation type="submission" date="2016-10" db="EMBL/GenBank/DDBJ databases">
        <authorList>
            <person name="Varghese N."/>
            <person name="Submissions S."/>
        </authorList>
    </citation>
    <scope>NUCLEOTIDE SEQUENCE [LARGE SCALE GENOMIC DNA]</scope>
    <source>
        <strain evidence="2">DSM 17038</strain>
    </source>
</reference>
<accession>A0A1I2NWH1</accession>
<protein>
    <recommendedName>
        <fullName evidence="3">DUF3231 family protein</fullName>
    </recommendedName>
</protein>
<dbReference type="RefSeq" id="WP_165613344.1">
    <property type="nucleotide sequence ID" value="NZ_FOOX01000002.1"/>
</dbReference>
<dbReference type="EMBL" id="FOOX01000002">
    <property type="protein sequence ID" value="SFG08265.1"/>
    <property type="molecule type" value="Genomic_DNA"/>
</dbReference>
<evidence type="ECO:0000313" key="2">
    <source>
        <dbReference type="Proteomes" id="UP000199337"/>
    </source>
</evidence>